<dbReference type="Gene3D" id="3.30.70.20">
    <property type="match status" value="1"/>
</dbReference>
<dbReference type="SUPFAM" id="SSF54862">
    <property type="entry name" value="4Fe-4S ferredoxins"/>
    <property type="match status" value="1"/>
</dbReference>
<evidence type="ECO:0000256" key="3">
    <source>
        <dbReference type="ARBA" id="ARBA00022448"/>
    </source>
</evidence>
<dbReference type="PROSITE" id="PS51379">
    <property type="entry name" value="4FE4S_FER_2"/>
    <property type="match status" value="1"/>
</dbReference>
<dbReference type="GO" id="GO:0046872">
    <property type="term" value="F:metal ion binding"/>
    <property type="evidence" value="ECO:0007669"/>
    <property type="project" value="UniProtKB-UniRule"/>
</dbReference>
<evidence type="ECO:0000256" key="7">
    <source>
        <dbReference type="ARBA" id="ARBA00023004"/>
    </source>
</evidence>
<evidence type="ECO:0000256" key="6">
    <source>
        <dbReference type="ARBA" id="ARBA00022982"/>
    </source>
</evidence>
<dbReference type="OrthoDB" id="9798098at2"/>
<keyword evidence="5 9" id="KW-0479">Metal-binding</keyword>
<evidence type="ECO:0000313" key="12">
    <source>
        <dbReference type="EMBL" id="PQO42594.1"/>
    </source>
</evidence>
<keyword evidence="4 9" id="KW-0004">4Fe-4S</keyword>
<dbReference type="AlphaFoldDB" id="A0A2S8GER8"/>
<dbReference type="PRINTS" id="PR00354">
    <property type="entry name" value="7FE8SFRDOXIN"/>
</dbReference>
<dbReference type="PANTHER" id="PTHR42859:SF2">
    <property type="entry name" value="FERREDOXIN"/>
    <property type="match status" value="1"/>
</dbReference>
<keyword evidence="6 9" id="KW-0249">Electron transport</keyword>
<dbReference type="InterPro" id="IPR050294">
    <property type="entry name" value="RnfB_subfamily"/>
</dbReference>
<comment type="cofactor">
    <cofactor evidence="2 9">
        <name>[4Fe-4S] cluster</name>
        <dbReference type="ChEBI" id="CHEBI:49883"/>
    </cofactor>
</comment>
<evidence type="ECO:0000313" key="13">
    <source>
        <dbReference type="Proteomes" id="UP000239388"/>
    </source>
</evidence>
<evidence type="ECO:0000256" key="10">
    <source>
        <dbReference type="SAM" id="MobiDB-lite"/>
    </source>
</evidence>
<name>A0A2S8GER8_9BACT</name>
<dbReference type="InterPro" id="IPR017900">
    <property type="entry name" value="4Fe4S_Fe_S_CS"/>
</dbReference>
<feature type="compositionally biased region" description="Polar residues" evidence="10">
    <location>
        <begin position="94"/>
        <end position="104"/>
    </location>
</feature>
<evidence type="ECO:0000256" key="9">
    <source>
        <dbReference type="RuleBase" id="RU365098"/>
    </source>
</evidence>
<accession>A0A2S8GER8</accession>
<keyword evidence="8 9" id="KW-0411">Iron-sulfur</keyword>
<evidence type="ECO:0000256" key="4">
    <source>
        <dbReference type="ARBA" id="ARBA00022485"/>
    </source>
</evidence>
<evidence type="ECO:0000256" key="2">
    <source>
        <dbReference type="ARBA" id="ARBA00001966"/>
    </source>
</evidence>
<proteinExistence type="predicted"/>
<feature type="domain" description="4Fe-4S ferredoxin-type" evidence="11">
    <location>
        <begin position="31"/>
        <end position="60"/>
    </location>
</feature>
<evidence type="ECO:0000256" key="1">
    <source>
        <dbReference type="ARBA" id="ARBA00001927"/>
    </source>
</evidence>
<dbReference type="EMBL" id="PUIB01000003">
    <property type="protein sequence ID" value="PQO42594.1"/>
    <property type="molecule type" value="Genomic_DNA"/>
</dbReference>
<dbReference type="Pfam" id="PF00037">
    <property type="entry name" value="Fer4"/>
    <property type="match status" value="1"/>
</dbReference>
<dbReference type="Proteomes" id="UP000239388">
    <property type="component" value="Unassembled WGS sequence"/>
</dbReference>
<dbReference type="RefSeq" id="WP_105351058.1">
    <property type="nucleotide sequence ID" value="NZ_PUIB01000003.1"/>
</dbReference>
<dbReference type="InterPro" id="IPR000813">
    <property type="entry name" value="7Fe_ferredoxin"/>
</dbReference>
<dbReference type="PANTHER" id="PTHR42859">
    <property type="entry name" value="OXIDOREDUCTASE"/>
    <property type="match status" value="1"/>
</dbReference>
<keyword evidence="7 9" id="KW-0408">Iron</keyword>
<dbReference type="InterPro" id="IPR017896">
    <property type="entry name" value="4Fe4S_Fe-S-bd"/>
</dbReference>
<feature type="region of interest" description="Disordered" evidence="10">
    <location>
        <begin position="79"/>
        <end position="104"/>
    </location>
</feature>
<comment type="function">
    <text evidence="9">Ferredoxins are iron-sulfur proteins that transfer electrons in a wide variety of metabolic reactions.</text>
</comment>
<dbReference type="GO" id="GO:0051539">
    <property type="term" value="F:4 iron, 4 sulfur cluster binding"/>
    <property type="evidence" value="ECO:0007669"/>
    <property type="project" value="UniProtKB-UniRule"/>
</dbReference>
<organism evidence="12 13">
    <name type="scientific">Blastopirellula marina</name>
    <dbReference type="NCBI Taxonomy" id="124"/>
    <lineage>
        <taxon>Bacteria</taxon>
        <taxon>Pseudomonadati</taxon>
        <taxon>Planctomycetota</taxon>
        <taxon>Planctomycetia</taxon>
        <taxon>Pirellulales</taxon>
        <taxon>Pirellulaceae</taxon>
        <taxon>Blastopirellula</taxon>
    </lineage>
</organism>
<protein>
    <recommendedName>
        <fullName evidence="9">Ferredoxin</fullName>
    </recommendedName>
</protein>
<evidence type="ECO:0000256" key="5">
    <source>
        <dbReference type="ARBA" id="ARBA00022723"/>
    </source>
</evidence>
<dbReference type="GO" id="GO:0009055">
    <property type="term" value="F:electron transfer activity"/>
    <property type="evidence" value="ECO:0007669"/>
    <property type="project" value="UniProtKB-UniRule"/>
</dbReference>
<comment type="cofactor">
    <cofactor evidence="1">
        <name>[3Fe-4S] cluster</name>
        <dbReference type="ChEBI" id="CHEBI:21137"/>
    </cofactor>
</comment>
<comment type="caution">
    <text evidence="12">The sequence shown here is derived from an EMBL/GenBank/DDBJ whole genome shotgun (WGS) entry which is preliminary data.</text>
</comment>
<gene>
    <name evidence="12" type="ORF">C5Y98_01790</name>
</gene>
<evidence type="ECO:0000256" key="8">
    <source>
        <dbReference type="ARBA" id="ARBA00023014"/>
    </source>
</evidence>
<keyword evidence="3 9" id="KW-0813">Transport</keyword>
<evidence type="ECO:0000259" key="11">
    <source>
        <dbReference type="PROSITE" id="PS51379"/>
    </source>
</evidence>
<sequence>MPYVVTAPCDGCKYTDCVTVCPCECFREGETMLYIDPELCIDCEACVPECPVEAIYPDHAVPAEWEHFVKLNAEMSRKTPPILTKKSPLIGPTGESSAGEDQSQ</sequence>
<dbReference type="PROSITE" id="PS00198">
    <property type="entry name" value="4FE4S_FER_1"/>
    <property type="match status" value="1"/>
</dbReference>
<reference evidence="12 13" key="1">
    <citation type="submission" date="2018-02" db="EMBL/GenBank/DDBJ databases">
        <title>Comparative genomes isolates from brazilian mangrove.</title>
        <authorList>
            <person name="Araujo J.E."/>
            <person name="Taketani R.G."/>
            <person name="Silva M.C.P."/>
            <person name="Loureco M.V."/>
            <person name="Andreote F.D."/>
        </authorList>
    </citation>
    <scope>NUCLEOTIDE SEQUENCE [LARGE SCALE GENOMIC DNA]</scope>
    <source>
        <strain evidence="12 13">NAP PRIS-MGV</strain>
    </source>
</reference>